<feature type="compositionally biased region" description="Polar residues" evidence="5">
    <location>
        <begin position="733"/>
        <end position="747"/>
    </location>
</feature>
<feature type="compositionally biased region" description="Low complexity" evidence="5">
    <location>
        <begin position="1038"/>
        <end position="1063"/>
    </location>
</feature>
<dbReference type="InterPro" id="IPR039462">
    <property type="entry name" value="Nup159/Nup146_N"/>
</dbReference>
<proteinExistence type="predicted"/>
<feature type="compositionally biased region" description="Polar residues" evidence="5">
    <location>
        <begin position="809"/>
        <end position="823"/>
    </location>
</feature>
<feature type="coiled-coil region" evidence="4">
    <location>
        <begin position="1691"/>
        <end position="1768"/>
    </location>
</feature>
<feature type="compositionally biased region" description="Acidic residues" evidence="5">
    <location>
        <begin position="1122"/>
        <end position="1139"/>
    </location>
</feature>
<evidence type="ECO:0000256" key="1">
    <source>
        <dbReference type="ARBA" id="ARBA00004123"/>
    </source>
</evidence>
<feature type="compositionally biased region" description="Polar residues" evidence="5">
    <location>
        <begin position="551"/>
        <end position="561"/>
    </location>
</feature>
<feature type="compositionally biased region" description="Low complexity" evidence="5">
    <location>
        <begin position="673"/>
        <end position="685"/>
    </location>
</feature>
<feature type="compositionally biased region" description="Basic and acidic residues" evidence="5">
    <location>
        <begin position="1929"/>
        <end position="1947"/>
    </location>
</feature>
<feature type="compositionally biased region" description="Polar residues" evidence="5">
    <location>
        <begin position="948"/>
        <end position="974"/>
    </location>
</feature>
<evidence type="ECO:0000313" key="7">
    <source>
        <dbReference type="EMBL" id="RDX41740.1"/>
    </source>
</evidence>
<accession>A0A371CN71</accession>
<dbReference type="EMBL" id="KZ857503">
    <property type="protein sequence ID" value="RDX41740.1"/>
    <property type="molecule type" value="Genomic_DNA"/>
</dbReference>
<comment type="subcellular location">
    <subcellularLocation>
        <location evidence="1">Nucleus</location>
    </subcellularLocation>
</comment>
<keyword evidence="4" id="KW-0175">Coiled coil</keyword>
<feature type="domain" description="Nucleoporin Nup159/Nup146 N-terminal" evidence="6">
    <location>
        <begin position="55"/>
        <end position="399"/>
    </location>
</feature>
<feature type="compositionally biased region" description="Low complexity" evidence="5">
    <location>
        <begin position="1411"/>
        <end position="1423"/>
    </location>
</feature>
<reference evidence="7 8" key="1">
    <citation type="journal article" date="2018" name="Biotechnol. Biofuels">
        <title>Integrative visual omics of the white-rot fungus Polyporus brumalis exposes the biotechnological potential of its oxidative enzymes for delignifying raw plant biomass.</title>
        <authorList>
            <person name="Miyauchi S."/>
            <person name="Rancon A."/>
            <person name="Drula E."/>
            <person name="Hage H."/>
            <person name="Chaduli D."/>
            <person name="Favel A."/>
            <person name="Grisel S."/>
            <person name="Henrissat B."/>
            <person name="Herpoel-Gimbert I."/>
            <person name="Ruiz-Duenas F.J."/>
            <person name="Chevret D."/>
            <person name="Hainaut M."/>
            <person name="Lin J."/>
            <person name="Wang M."/>
            <person name="Pangilinan J."/>
            <person name="Lipzen A."/>
            <person name="Lesage-Meessen L."/>
            <person name="Navarro D."/>
            <person name="Riley R."/>
            <person name="Grigoriev I.V."/>
            <person name="Zhou S."/>
            <person name="Raouche S."/>
            <person name="Rosso M.N."/>
        </authorList>
    </citation>
    <scope>NUCLEOTIDE SEQUENCE [LARGE SCALE GENOMIC DNA]</scope>
    <source>
        <strain evidence="7 8">BRFM 1820</strain>
    </source>
</reference>
<dbReference type="OrthoDB" id="248320at2759"/>
<dbReference type="InterPro" id="IPR015943">
    <property type="entry name" value="WD40/YVTN_repeat-like_dom_sf"/>
</dbReference>
<keyword evidence="2" id="KW-0813">Transport</keyword>
<feature type="coiled-coil region" evidence="4">
    <location>
        <begin position="1617"/>
        <end position="1651"/>
    </location>
</feature>
<feature type="compositionally biased region" description="Low complexity" evidence="5">
    <location>
        <begin position="1505"/>
        <end position="1516"/>
    </location>
</feature>
<feature type="region of interest" description="Disordered" evidence="5">
    <location>
        <begin position="1"/>
        <end position="21"/>
    </location>
</feature>
<gene>
    <name evidence="7" type="ORF">OH76DRAFT_1411828</name>
</gene>
<feature type="region of interest" description="Disordered" evidence="5">
    <location>
        <begin position="1979"/>
        <end position="2012"/>
    </location>
</feature>
<feature type="compositionally biased region" description="Low complexity" evidence="5">
    <location>
        <begin position="759"/>
        <end position="776"/>
    </location>
</feature>
<feature type="region of interest" description="Disordered" evidence="5">
    <location>
        <begin position="517"/>
        <end position="615"/>
    </location>
</feature>
<keyword evidence="8" id="KW-1185">Reference proteome</keyword>
<evidence type="ECO:0000313" key="8">
    <source>
        <dbReference type="Proteomes" id="UP000256964"/>
    </source>
</evidence>
<feature type="compositionally biased region" description="Acidic residues" evidence="5">
    <location>
        <begin position="1163"/>
        <end position="1193"/>
    </location>
</feature>
<feature type="compositionally biased region" description="Gly residues" evidence="5">
    <location>
        <begin position="572"/>
        <end position="583"/>
    </location>
</feature>
<evidence type="ECO:0000256" key="3">
    <source>
        <dbReference type="ARBA" id="ARBA00023242"/>
    </source>
</evidence>
<feature type="compositionally biased region" description="Basic and acidic residues" evidence="5">
    <location>
        <begin position="1067"/>
        <end position="1088"/>
    </location>
</feature>
<feature type="region of interest" description="Disordered" evidence="5">
    <location>
        <begin position="1009"/>
        <end position="1557"/>
    </location>
</feature>
<evidence type="ECO:0000256" key="4">
    <source>
        <dbReference type="SAM" id="Coils"/>
    </source>
</evidence>
<sequence>MNVNQLQSPPQPQLQRFSKEGSDKDADFLALRLLNKRSRLRLSPESVELDALPAKGRLFAVNNTRGWFAAATRNVDGSHALALSPLAELRSALASSSSTDTTFSSRVTVPLPGAPHIVAFTHDGQRILIAFTNGPLNVYDSQSVFQGSGSAPIHTFPSAGGKAIRDLLPCTGDAEQVAVLREAGDGLPVEIFDVSNMTSVGGWSSGGPGTNPTSLSWSPKGKQIAIGLENGDVVTYSPTDTSAVKSLVPHPPAVDGQSIISIAWLSNTEFHAIYAPVGPLTPDVDQTHFILSLEAKANAVGDVKLASPYLPFPGIRPPGSFTVALRSWDPSRVLLFVGDGTSSDVGLIGSLSESASSLDSWYNLNLEETSTPSVPLDADMNETVMLGLELDLTDTQPFKFTGASGEEQDVPPPPIMYLYASDGTLTGWHIIQTQGVAYPGMVSASVSSASTPTSAPVQTTPQQSAFGASPAAASPFASTSPPVANSSFGSTSPQNSSGTSTGSFGFSAFSGATPAFGSSSFGFGQQQPQQPQQPQPTTSAPSAPAMSTPTISVDMTSSTDDNMAAETDTDTGFGGLSLGGGGDASKSSTGSNSMFGSFGANTQQQPSTSPFGGATSSSTFGTFGAGPVKPATGFGAFANTGPSAFGSSGSFGGGASGGGAFGSGSGAFGSGASAFGSKSSDTSSSENKPPSGFGQTGFGSATAAPAFGKSSFGVAAPSSGAFSGLGQSSSAFGKPSFGQSSFGQPSLGQPAFGQSAFGQTSTPASAAQQPASTSAFGSGGGFASFANAGTSAFSAIAQQNKDAKPVWSSAGSTDKSGDSTQPKSAFGGSDSTAPATTPALSASSTPASSQEKPTPAVSTPPATPPTKPAVTPAQTPTPAETATTPTATPAPSGGAFGSFTTTPSAPLPSTGGAFGGLTTSTTGFSKLQSGFGAFGSTTPSSSPFFQKPGSTTPPATSVFGQTSFGSGTTPTSKPDATGKPAFGAPSFGAPSFGAPSAFGTAPSTSFFGKSNLATSSPFGKPAEDTTPKPPTTSAPVTSAFSAFTGSSSPFGSAAASSAGKSFGEMLRGGDKGKEKEKEGDDVKKDEAKPTGFSRTAEEWKKPVSVFASLQQAEKTPEKGKDDDEDAEAEEEEEDDDEGADTSFRSHEDEDEVDDGIDAFLKSDDEDFGSDEDDVPPEVEEEEEEGEEEEEEDATTSSQPTPDSPTVKQATPPKAPASIFSSISFTPPTPPKDKGKEREDEPSKPIFIRERSTTPPGSPSDSEVSSSAVKPTDVPPRASSAPPASAAASSSSGFLGVRPSTRPVRSSPLAKPAYSGDEDEDKDEVREKTPLPLKKARSESPSVPTIGTAVSRPKTPPMLFGTTVAPPKPAPFSLAPSAPPSFAPSKSPTLSPAGGKPAETAKLPTPSPSPSPSLAGPGAPGSTSIFGATSPVFTPPATTGGGFFGQKPLGTPESQTSFFGQKTLGGGTAFGMSKPPALSAPGGGIFSATPAATQLKPSSPAPPATPAFAGFGAPATASQPPKSSPLFPNAAVATPGPSAFPSLSRPPSVAPAMPPASPVQDMQSEVALLFTSLNKELEDLKALAAHASMRTVQLGKPGTGSKTSHDLKEPTKWVLSDLTAFKQIMKEVERELEKWQSEKEKCISYLRELESDMLKGSTRKEEIERFSKASKDTDFARMLKARMLNPDHLETQSQLRREIRTIRGRLQQLEDYIQSSKKKLNSVKSGKPTLKPPSLDTINRTYRNIDLAIEQEEEDVSNLAERLSTLELSSKSPLLSFTTATRDRRLPDRNQRVGREVTPNIAASTAAALNAERSAQKLKRALLNARKQPLLNTKAVDATPPEREQRIPRKPLLAPGSGVGIGAAFAAGLQGGFPSLADLTPIKGEPGTPVLQWTPPPPGSIPPPSWSLPPFELDGGSPLAGLGGSRGGRGPREKAHAKPIQMHRDDAKLPPPPPPAGFSWGPVPVIQPKSTISIFAGFGKGKGKARAKDEEDLSDSLGGSWVADDFGTSTPQK</sequence>
<dbReference type="Pfam" id="PF16755">
    <property type="entry name" value="Beta-prop_NUP159_NUP214"/>
    <property type="match status" value="1"/>
</dbReference>
<feature type="compositionally biased region" description="Low complexity" evidence="5">
    <location>
        <begin position="831"/>
        <end position="860"/>
    </location>
</feature>
<feature type="compositionally biased region" description="Low complexity" evidence="5">
    <location>
        <begin position="517"/>
        <end position="550"/>
    </location>
</feature>
<evidence type="ECO:0000259" key="6">
    <source>
        <dbReference type="Pfam" id="PF16755"/>
    </source>
</evidence>
<evidence type="ECO:0000256" key="5">
    <source>
        <dbReference type="SAM" id="MobiDB-lite"/>
    </source>
</evidence>
<feature type="compositionally biased region" description="Low complexity" evidence="5">
    <location>
        <begin position="1194"/>
        <end position="1205"/>
    </location>
</feature>
<dbReference type="SUPFAM" id="SSF117289">
    <property type="entry name" value="Nucleoporin domain"/>
    <property type="match status" value="1"/>
</dbReference>
<feature type="compositionally biased region" description="Low complexity" evidence="5">
    <location>
        <begin position="1215"/>
        <end position="1225"/>
    </location>
</feature>
<organism evidence="7 8">
    <name type="scientific">Lentinus brumalis</name>
    <dbReference type="NCBI Taxonomy" id="2498619"/>
    <lineage>
        <taxon>Eukaryota</taxon>
        <taxon>Fungi</taxon>
        <taxon>Dikarya</taxon>
        <taxon>Basidiomycota</taxon>
        <taxon>Agaricomycotina</taxon>
        <taxon>Agaricomycetes</taxon>
        <taxon>Polyporales</taxon>
        <taxon>Polyporaceae</taxon>
        <taxon>Lentinus</taxon>
    </lineage>
</organism>
<dbReference type="GO" id="GO:0005634">
    <property type="term" value="C:nucleus"/>
    <property type="evidence" value="ECO:0007669"/>
    <property type="project" value="UniProtKB-SubCell"/>
</dbReference>
<keyword evidence="3" id="KW-0539">Nucleus</keyword>
<dbReference type="Gene3D" id="2.130.10.10">
    <property type="entry name" value="YVTN repeat-like/Quinoprotein amine dehydrogenase"/>
    <property type="match status" value="1"/>
</dbReference>
<dbReference type="STRING" id="139420.A0A371CN71"/>
<dbReference type="Proteomes" id="UP000256964">
    <property type="component" value="Unassembled WGS sequence"/>
</dbReference>
<feature type="compositionally biased region" description="Low complexity" evidence="5">
    <location>
        <begin position="868"/>
        <end position="891"/>
    </location>
</feature>
<feature type="compositionally biased region" description="Basic and acidic residues" evidence="5">
    <location>
        <begin position="1230"/>
        <end position="1251"/>
    </location>
</feature>
<name>A0A371CN71_9APHY</name>
<feature type="region of interest" description="Disordered" evidence="5">
    <location>
        <begin position="445"/>
        <end position="501"/>
    </location>
</feature>
<feature type="region of interest" description="Disordered" evidence="5">
    <location>
        <begin position="799"/>
        <end position="995"/>
    </location>
</feature>
<feature type="compositionally biased region" description="Polar residues" evidence="5">
    <location>
        <begin position="485"/>
        <end position="495"/>
    </location>
</feature>
<feature type="compositionally biased region" description="Pro residues" evidence="5">
    <location>
        <begin position="1547"/>
        <end position="1556"/>
    </location>
</feature>
<protein>
    <recommendedName>
        <fullName evidence="6">Nucleoporin Nup159/Nup146 N-terminal domain-containing protein</fullName>
    </recommendedName>
</protein>
<feature type="compositionally biased region" description="Low complexity" evidence="5">
    <location>
        <begin position="445"/>
        <end position="484"/>
    </location>
</feature>
<feature type="compositionally biased region" description="Polar residues" evidence="5">
    <location>
        <begin position="585"/>
        <end position="615"/>
    </location>
</feature>
<feature type="compositionally biased region" description="Low complexity" evidence="5">
    <location>
        <begin position="1274"/>
        <end position="1291"/>
    </location>
</feature>
<evidence type="ECO:0000256" key="2">
    <source>
        <dbReference type="ARBA" id="ARBA00022448"/>
    </source>
</evidence>
<feature type="region of interest" description="Disordered" evidence="5">
    <location>
        <begin position="673"/>
        <end position="700"/>
    </location>
</feature>
<feature type="region of interest" description="Disordered" evidence="5">
    <location>
        <begin position="1914"/>
        <end position="1962"/>
    </location>
</feature>
<feature type="region of interest" description="Disordered" evidence="5">
    <location>
        <begin position="733"/>
        <end position="780"/>
    </location>
</feature>
<feature type="compositionally biased region" description="Low complexity" evidence="5">
    <location>
        <begin position="916"/>
        <end position="945"/>
    </location>
</feature>